<dbReference type="GO" id="GO:0009424">
    <property type="term" value="C:bacterial-type flagellum hook"/>
    <property type="evidence" value="ECO:0007669"/>
    <property type="project" value="InterPro"/>
</dbReference>
<dbReference type="EMBL" id="CP015518">
    <property type="protein sequence ID" value="APG23786.1"/>
    <property type="molecule type" value="Genomic_DNA"/>
</dbReference>
<evidence type="ECO:0000313" key="7">
    <source>
        <dbReference type="EMBL" id="APG23786.1"/>
    </source>
</evidence>
<evidence type="ECO:0000259" key="6">
    <source>
        <dbReference type="Pfam" id="PF00700"/>
    </source>
</evidence>
<dbReference type="GO" id="GO:0005198">
    <property type="term" value="F:structural molecule activity"/>
    <property type="evidence" value="ECO:0007669"/>
    <property type="project" value="InterPro"/>
</dbReference>
<protein>
    <submittedName>
        <fullName evidence="7">Flagellar hook-associated protein 3</fullName>
    </submittedName>
</protein>
<name>A0A1L3GCX2_SYNAC</name>
<dbReference type="InterPro" id="IPR013384">
    <property type="entry name" value="Flagell_FlgL"/>
</dbReference>
<evidence type="ECO:0000256" key="3">
    <source>
        <dbReference type="ARBA" id="ARBA00023143"/>
    </source>
</evidence>
<evidence type="ECO:0000259" key="5">
    <source>
        <dbReference type="Pfam" id="PF00669"/>
    </source>
</evidence>
<dbReference type="InterPro" id="IPR046358">
    <property type="entry name" value="Flagellin_C"/>
</dbReference>
<dbReference type="InterPro" id="IPR001029">
    <property type="entry name" value="Flagellin_N"/>
</dbReference>
<feature type="coiled-coil region" evidence="4">
    <location>
        <begin position="66"/>
        <end position="93"/>
    </location>
</feature>
<dbReference type="GO" id="GO:0071973">
    <property type="term" value="P:bacterial-type flagellum-dependent cell motility"/>
    <property type="evidence" value="ECO:0007669"/>
    <property type="project" value="InterPro"/>
</dbReference>
<dbReference type="Pfam" id="PF00700">
    <property type="entry name" value="Flagellin_C"/>
    <property type="match status" value="1"/>
</dbReference>
<evidence type="ECO:0000313" key="8">
    <source>
        <dbReference type="Proteomes" id="UP000182264"/>
    </source>
</evidence>
<evidence type="ECO:0000256" key="4">
    <source>
        <dbReference type="SAM" id="Coils"/>
    </source>
</evidence>
<dbReference type="Proteomes" id="UP000182264">
    <property type="component" value="Chromosome"/>
</dbReference>
<dbReference type="OrthoDB" id="9758307at2"/>
<gene>
    <name evidence="7" type="ORF">A7E75_01180</name>
</gene>
<keyword evidence="4" id="KW-0175">Coiled coil</keyword>
<keyword evidence="7" id="KW-0282">Flagellum</keyword>
<dbReference type="InterPro" id="IPR001492">
    <property type="entry name" value="Flagellin"/>
</dbReference>
<dbReference type="Gene3D" id="1.20.1330.10">
    <property type="entry name" value="f41 fragment of flagellin, N-terminal domain"/>
    <property type="match status" value="1"/>
</dbReference>
<evidence type="ECO:0000256" key="2">
    <source>
        <dbReference type="ARBA" id="ARBA00005709"/>
    </source>
</evidence>
<evidence type="ECO:0000256" key="1">
    <source>
        <dbReference type="ARBA" id="ARBA00004365"/>
    </source>
</evidence>
<proteinExistence type="inferred from homology"/>
<dbReference type="STRING" id="29542.A6070_09790"/>
<comment type="similarity">
    <text evidence="2">Belongs to the bacterial flagellin family.</text>
</comment>
<dbReference type="PANTHER" id="PTHR42792:SF1">
    <property type="entry name" value="FLAGELLAR HOOK-ASSOCIATED PROTEIN 3"/>
    <property type="match status" value="1"/>
</dbReference>
<dbReference type="RefSeq" id="WP_072285599.1">
    <property type="nucleotide sequence ID" value="NZ_CP015455.1"/>
</dbReference>
<comment type="subcellular location">
    <subcellularLocation>
        <location evidence="1">Bacterial flagellum</location>
    </subcellularLocation>
</comment>
<dbReference type="AlphaFoldDB" id="A0A1L3GCX2"/>
<keyword evidence="7" id="KW-0966">Cell projection</keyword>
<accession>A0A1L3GCX2</accession>
<feature type="domain" description="Flagellin N-terminal" evidence="5">
    <location>
        <begin position="10"/>
        <end position="140"/>
    </location>
</feature>
<feature type="domain" description="Flagellin C-terminal" evidence="6">
    <location>
        <begin position="220"/>
        <end position="296"/>
    </location>
</feature>
<dbReference type="PANTHER" id="PTHR42792">
    <property type="entry name" value="FLAGELLIN"/>
    <property type="match status" value="1"/>
</dbReference>
<dbReference type="KEGG" id="pace:A6070_09790"/>
<dbReference type="SUPFAM" id="SSF64518">
    <property type="entry name" value="Phase 1 flagellin"/>
    <property type="match status" value="1"/>
</dbReference>
<keyword evidence="8" id="KW-1185">Reference proteome</keyword>
<sequence>MKTTLTATYRTLQSRINRSSARLQQYQQIAASGIKLNKPSDDPSAVAPVISAASQIRSGERFASTIASAGLQLDNLDSTMDQLENLMVRARELVLATGNGSLAEGDIDAYAQQMSSLKQELYDIANTRIEGKYLFSGYSTDTMPFPDAGAPDNYQGDANHMELQIGPGQKIVTNLTGAELFQGDGGGTNLLALLGDLEQNLIGNDPQAALARLSDLEAGADQVRGLRGKMGIAASRAEEAGVRMQEFTDSMEARLASYREADIVEAYSNLAQQEQALQAALSVTAKVSQLSILDYL</sequence>
<dbReference type="NCBIfam" id="TIGR02550">
    <property type="entry name" value="flagell_flgL"/>
    <property type="match status" value="1"/>
</dbReference>
<organism evidence="7 8">
    <name type="scientific">Syntrophotalea acetylenica</name>
    <name type="common">Pelobacter acetylenicus</name>
    <dbReference type="NCBI Taxonomy" id="29542"/>
    <lineage>
        <taxon>Bacteria</taxon>
        <taxon>Pseudomonadati</taxon>
        <taxon>Thermodesulfobacteriota</taxon>
        <taxon>Desulfuromonadia</taxon>
        <taxon>Desulfuromonadales</taxon>
        <taxon>Syntrophotaleaceae</taxon>
        <taxon>Syntrophotalea</taxon>
    </lineage>
</organism>
<reference evidence="7 8" key="1">
    <citation type="journal article" date="2017" name="Genome Announc.">
        <title>Complete Genome Sequences of Two Acetylene-Fermenting Pelobacter acetylenicus Strains.</title>
        <authorList>
            <person name="Sutton J.M."/>
            <person name="Baesman S.M."/>
            <person name="Fierst J.L."/>
            <person name="Poret-Peterson A.T."/>
            <person name="Oremland R.S."/>
            <person name="Dunlap D.S."/>
            <person name="Akob D.M."/>
        </authorList>
    </citation>
    <scope>NUCLEOTIDE SEQUENCE [LARGE SCALE GENOMIC DNA]</scope>
    <source>
        <strain evidence="7 8">DSM 3247</strain>
    </source>
</reference>
<keyword evidence="7" id="KW-0969">Cilium</keyword>
<keyword evidence="3" id="KW-0975">Bacterial flagellum</keyword>
<dbReference type="Pfam" id="PF00669">
    <property type="entry name" value="Flagellin_N"/>
    <property type="match status" value="1"/>
</dbReference>